<proteinExistence type="predicted"/>
<organism evidence="2 3">
    <name type="scientific">Colletotrichum godetiae</name>
    <dbReference type="NCBI Taxonomy" id="1209918"/>
    <lineage>
        <taxon>Eukaryota</taxon>
        <taxon>Fungi</taxon>
        <taxon>Dikarya</taxon>
        <taxon>Ascomycota</taxon>
        <taxon>Pezizomycotina</taxon>
        <taxon>Sordariomycetes</taxon>
        <taxon>Hypocreomycetidae</taxon>
        <taxon>Glomerellales</taxon>
        <taxon>Glomerellaceae</taxon>
        <taxon>Colletotrichum</taxon>
        <taxon>Colletotrichum acutatum species complex</taxon>
    </lineage>
</organism>
<dbReference type="EMBL" id="JAHMHR010000053">
    <property type="protein sequence ID" value="KAK1660095.1"/>
    <property type="molecule type" value="Genomic_DNA"/>
</dbReference>
<protein>
    <recommendedName>
        <fullName evidence="4">Cytochrome P450</fullName>
    </recommendedName>
</protein>
<evidence type="ECO:0000313" key="2">
    <source>
        <dbReference type="EMBL" id="KAK1660095.1"/>
    </source>
</evidence>
<dbReference type="Proteomes" id="UP001224890">
    <property type="component" value="Unassembled WGS sequence"/>
</dbReference>
<keyword evidence="3" id="KW-1185">Reference proteome</keyword>
<evidence type="ECO:0000313" key="3">
    <source>
        <dbReference type="Proteomes" id="UP001224890"/>
    </source>
</evidence>
<name>A0AAJ0ABH6_9PEZI</name>
<comment type="caution">
    <text evidence="2">The sequence shown here is derived from an EMBL/GenBank/DDBJ whole genome shotgun (WGS) entry which is preliminary data.</text>
</comment>
<keyword evidence="1" id="KW-0472">Membrane</keyword>
<dbReference type="AlphaFoldDB" id="A0AAJ0ABH6"/>
<sequence>MLTSTLYEILIIWFPVVCCLAIFLVRRVLWPTVLGLREPPTLRPKIPLIGHLIDLIQMGYNQHVKNQ</sequence>
<dbReference type="RefSeq" id="XP_060424859.1">
    <property type="nucleotide sequence ID" value="XM_060575935.1"/>
</dbReference>
<evidence type="ECO:0000256" key="1">
    <source>
        <dbReference type="SAM" id="Phobius"/>
    </source>
</evidence>
<keyword evidence="1" id="KW-0812">Transmembrane</keyword>
<reference evidence="2" key="1">
    <citation type="submission" date="2021-06" db="EMBL/GenBank/DDBJ databases">
        <title>Comparative genomics, transcriptomics and evolutionary studies reveal genomic signatures of adaptation to plant cell wall in hemibiotrophic fungi.</title>
        <authorList>
            <consortium name="DOE Joint Genome Institute"/>
            <person name="Baroncelli R."/>
            <person name="Diaz J.F."/>
            <person name="Benocci T."/>
            <person name="Peng M."/>
            <person name="Battaglia E."/>
            <person name="Haridas S."/>
            <person name="Andreopoulos W."/>
            <person name="Labutti K."/>
            <person name="Pangilinan J."/>
            <person name="Floch G.L."/>
            <person name="Makela M.R."/>
            <person name="Henrissat B."/>
            <person name="Grigoriev I.V."/>
            <person name="Crouch J.A."/>
            <person name="De Vries R.P."/>
            <person name="Sukno S.A."/>
            <person name="Thon M.R."/>
        </authorList>
    </citation>
    <scope>NUCLEOTIDE SEQUENCE</scope>
    <source>
        <strain evidence="2">CBS 193.32</strain>
    </source>
</reference>
<keyword evidence="1" id="KW-1133">Transmembrane helix</keyword>
<dbReference type="GeneID" id="85460461"/>
<gene>
    <name evidence="2" type="ORF">BDP55DRAFT_677728</name>
</gene>
<evidence type="ECO:0008006" key="4">
    <source>
        <dbReference type="Google" id="ProtNLM"/>
    </source>
</evidence>
<feature type="transmembrane region" description="Helical" evidence="1">
    <location>
        <begin position="6"/>
        <end position="25"/>
    </location>
</feature>
<accession>A0AAJ0ABH6</accession>